<organism evidence="2 3">
    <name type="scientific">Shewanella zhuhaiensis</name>
    <dbReference type="NCBI Taxonomy" id="2919576"/>
    <lineage>
        <taxon>Bacteria</taxon>
        <taxon>Pseudomonadati</taxon>
        <taxon>Pseudomonadota</taxon>
        <taxon>Gammaproteobacteria</taxon>
        <taxon>Alteromonadales</taxon>
        <taxon>Shewanellaceae</taxon>
        <taxon>Shewanella</taxon>
    </lineage>
</organism>
<dbReference type="AlphaFoldDB" id="A0AAJ1BE89"/>
<evidence type="ECO:0000313" key="2">
    <source>
        <dbReference type="EMBL" id="MCH4293153.1"/>
    </source>
</evidence>
<accession>A0AAJ1BE89</accession>
<evidence type="ECO:0000256" key="1">
    <source>
        <dbReference type="SAM" id="SignalP"/>
    </source>
</evidence>
<keyword evidence="3" id="KW-1185">Reference proteome</keyword>
<feature type="chain" id="PRO_5042534945" description="DUF4157 domain-containing protein" evidence="1">
    <location>
        <begin position="26"/>
        <end position="312"/>
    </location>
</feature>
<proteinExistence type="predicted"/>
<evidence type="ECO:0008006" key="4">
    <source>
        <dbReference type="Google" id="ProtNLM"/>
    </source>
</evidence>
<sequence>MKVILPLLLIASAASTTLLPINALATELQKHSTSEGINLWTDGTGDSEQLSHDLQQARTSFAKYLIEPTPLNVVLVKDGAALLNLKKTSENTTTVLHLTGETLMVKPDRQSQVVRHEACHVMAINGWVQAGLAKGETQGLAYGHPKVADWLDETLAVMCEPENSRLQEEFSPIPLEQFMAMPHPVMAQMQQQILAMQQQAKQQQAAGEKSPMVMVLKEQKTIDHAVDFYIQSAWIREFILAELGSSGLKSLYLAVAQGQDPAEYLKAAMNADNWRHLDQRFHTFLIDKARLSSTKPQDASCNRHSDLKPPSA</sequence>
<feature type="signal peptide" evidence="1">
    <location>
        <begin position="1"/>
        <end position="25"/>
    </location>
</feature>
<dbReference type="RefSeq" id="WP_240589761.1">
    <property type="nucleotide sequence ID" value="NZ_JAKUDL010000001.1"/>
</dbReference>
<protein>
    <recommendedName>
        <fullName evidence="4">DUF4157 domain-containing protein</fullName>
    </recommendedName>
</protein>
<dbReference type="EMBL" id="JAKUDL010000001">
    <property type="protein sequence ID" value="MCH4293153.1"/>
    <property type="molecule type" value="Genomic_DNA"/>
</dbReference>
<gene>
    <name evidence="2" type="ORF">MJ923_02395</name>
</gene>
<comment type="caution">
    <text evidence="2">The sequence shown here is derived from an EMBL/GenBank/DDBJ whole genome shotgun (WGS) entry which is preliminary data.</text>
</comment>
<evidence type="ECO:0000313" key="3">
    <source>
        <dbReference type="Proteomes" id="UP001297581"/>
    </source>
</evidence>
<reference evidence="2 3" key="1">
    <citation type="submission" date="2022-02" db="EMBL/GenBank/DDBJ databases">
        <title>The genome sequence of Shewanella sp. 3B26.</title>
        <authorList>
            <person name="Du J."/>
        </authorList>
    </citation>
    <scope>NUCLEOTIDE SEQUENCE [LARGE SCALE GENOMIC DNA]</scope>
    <source>
        <strain evidence="2 3">3B26</strain>
    </source>
</reference>
<dbReference type="Proteomes" id="UP001297581">
    <property type="component" value="Unassembled WGS sequence"/>
</dbReference>
<name>A0AAJ1BE89_9GAMM</name>
<keyword evidence="1" id="KW-0732">Signal</keyword>